<evidence type="ECO:0000313" key="3">
    <source>
        <dbReference type="EMBL" id="KAA1104234.1"/>
    </source>
</evidence>
<protein>
    <recommendedName>
        <fullName evidence="6">HCNGP-domain-containing protein</fullName>
    </recommendedName>
</protein>
<feature type="compositionally biased region" description="Basic and acidic residues" evidence="1">
    <location>
        <begin position="205"/>
        <end position="223"/>
    </location>
</feature>
<organism evidence="2 5">
    <name type="scientific">Puccinia graminis f. sp. tritici</name>
    <dbReference type="NCBI Taxonomy" id="56615"/>
    <lineage>
        <taxon>Eukaryota</taxon>
        <taxon>Fungi</taxon>
        <taxon>Dikarya</taxon>
        <taxon>Basidiomycota</taxon>
        <taxon>Pucciniomycotina</taxon>
        <taxon>Pucciniomycetes</taxon>
        <taxon>Pucciniales</taxon>
        <taxon>Pucciniaceae</taxon>
        <taxon>Puccinia</taxon>
    </lineage>
</organism>
<dbReference type="InterPro" id="IPR012479">
    <property type="entry name" value="SAP30BP"/>
</dbReference>
<feature type="region of interest" description="Disordered" evidence="1">
    <location>
        <begin position="44"/>
        <end position="85"/>
    </location>
</feature>
<evidence type="ECO:0000313" key="5">
    <source>
        <dbReference type="Proteomes" id="UP000325313"/>
    </source>
</evidence>
<sequence>MTVPDNLIGLRYPIGSSYTTALDHTDDRTWNPEEARIGNLIHLRNRKTEPTKTQPTMNTEQAREEPTTHEEKREEQEQTEETKIDPDLQNKITRFKALREQGIYFNDNLVQSKSYRNPNIYTKLVEFLSLHESSTNFEPTFWDPRGFPDSAQADSLRQLQQSLADEKEKQRSNQASNKRSNIEFEQARHHPSSSSTSHLNPKGSLKRDRERDRDREGDRERNRQHMSGSSRRHDS</sequence>
<dbReference type="OrthoDB" id="1714508at2759"/>
<keyword evidence="4" id="KW-1185">Reference proteome</keyword>
<dbReference type="PANTHER" id="PTHR13464">
    <property type="entry name" value="TRANSCRIPTIONAL REGULATOR PROTEIN HCNGP"/>
    <property type="match status" value="1"/>
</dbReference>
<dbReference type="EMBL" id="VSWC01000041">
    <property type="protein sequence ID" value="KAA1104234.1"/>
    <property type="molecule type" value="Genomic_DNA"/>
</dbReference>
<dbReference type="Proteomes" id="UP000325313">
    <property type="component" value="Unassembled WGS sequence"/>
</dbReference>
<reference evidence="4 5" key="1">
    <citation type="submission" date="2019-05" db="EMBL/GenBank/DDBJ databases">
        <title>Emergence of the Ug99 lineage of the wheat stem rust pathogen through somatic hybridization.</title>
        <authorList>
            <person name="Li F."/>
            <person name="Upadhyaya N.M."/>
            <person name="Sperschneider J."/>
            <person name="Matny O."/>
            <person name="Nguyen-Phuc H."/>
            <person name="Mago R."/>
            <person name="Raley C."/>
            <person name="Miller M.E."/>
            <person name="Silverstein K.A.T."/>
            <person name="Henningsen E."/>
            <person name="Hirsch C.D."/>
            <person name="Visser B."/>
            <person name="Pretorius Z.A."/>
            <person name="Steffenson B.J."/>
            <person name="Schwessinger B."/>
            <person name="Dodds P.N."/>
            <person name="Figueroa M."/>
        </authorList>
    </citation>
    <scope>NUCLEOTIDE SEQUENCE [LARGE SCALE GENOMIC DNA]</scope>
    <source>
        <strain evidence="3">21-0</strain>
        <strain evidence="2 5">Ug99</strain>
    </source>
</reference>
<comment type="caution">
    <text evidence="2">The sequence shown here is derived from an EMBL/GenBank/DDBJ whole genome shotgun (WGS) entry which is preliminary data.</text>
</comment>
<feature type="region of interest" description="Disordered" evidence="1">
    <location>
        <begin position="163"/>
        <end position="235"/>
    </location>
</feature>
<dbReference type="EMBL" id="VDEP01000505">
    <property type="protein sequence ID" value="KAA1068692.1"/>
    <property type="molecule type" value="Genomic_DNA"/>
</dbReference>
<accession>A0A5B0LW43</accession>
<feature type="compositionally biased region" description="Basic and acidic residues" evidence="1">
    <location>
        <begin position="61"/>
        <end position="85"/>
    </location>
</feature>
<proteinExistence type="predicted"/>
<dbReference type="Pfam" id="PF07818">
    <property type="entry name" value="HCNGP"/>
    <property type="match status" value="1"/>
</dbReference>
<feature type="compositionally biased region" description="Polar residues" evidence="1">
    <location>
        <begin position="51"/>
        <end position="60"/>
    </location>
</feature>
<dbReference type="GO" id="GO:0005634">
    <property type="term" value="C:nucleus"/>
    <property type="evidence" value="ECO:0007669"/>
    <property type="project" value="TreeGrafter"/>
</dbReference>
<dbReference type="AlphaFoldDB" id="A0A5B0LW43"/>
<gene>
    <name evidence="3" type="ORF">PGT21_015695</name>
    <name evidence="2" type="ORF">PGTUg99_036208</name>
</gene>
<evidence type="ECO:0008006" key="6">
    <source>
        <dbReference type="Google" id="ProtNLM"/>
    </source>
</evidence>
<dbReference type="PANTHER" id="PTHR13464:SF0">
    <property type="entry name" value="SAP30-BINDING PROTEIN"/>
    <property type="match status" value="1"/>
</dbReference>
<dbReference type="Proteomes" id="UP000324748">
    <property type="component" value="Unassembled WGS sequence"/>
</dbReference>
<evidence type="ECO:0000313" key="4">
    <source>
        <dbReference type="Proteomes" id="UP000324748"/>
    </source>
</evidence>
<evidence type="ECO:0000256" key="1">
    <source>
        <dbReference type="SAM" id="MobiDB-lite"/>
    </source>
</evidence>
<evidence type="ECO:0000313" key="2">
    <source>
        <dbReference type="EMBL" id="KAA1068692.1"/>
    </source>
</evidence>
<name>A0A5B0LW43_PUCGR</name>
<dbReference type="GO" id="GO:0006355">
    <property type="term" value="P:regulation of DNA-templated transcription"/>
    <property type="evidence" value="ECO:0007669"/>
    <property type="project" value="InterPro"/>
</dbReference>